<dbReference type="Gene3D" id="1.20.1060.20">
    <property type="match status" value="1"/>
</dbReference>
<dbReference type="InterPro" id="IPR010935">
    <property type="entry name" value="SMC_hinge"/>
</dbReference>
<feature type="compositionally biased region" description="Low complexity" evidence="8">
    <location>
        <begin position="635"/>
        <end position="647"/>
    </location>
</feature>
<dbReference type="InterPro" id="IPR027417">
    <property type="entry name" value="P-loop_NTPase"/>
</dbReference>
<keyword evidence="2" id="KW-0132">Cell division</keyword>
<keyword evidence="4 7" id="KW-0175">Coiled coil</keyword>
<evidence type="ECO:0000256" key="3">
    <source>
        <dbReference type="ARBA" id="ARBA00022776"/>
    </source>
</evidence>
<dbReference type="SUPFAM" id="SSF75553">
    <property type="entry name" value="Smc hinge domain"/>
    <property type="match status" value="1"/>
</dbReference>
<evidence type="ECO:0000256" key="6">
    <source>
        <dbReference type="ARBA" id="ARBA00023306"/>
    </source>
</evidence>
<evidence type="ECO:0000313" key="10">
    <source>
        <dbReference type="EMBL" id="CAD9546230.1"/>
    </source>
</evidence>
<evidence type="ECO:0000256" key="8">
    <source>
        <dbReference type="SAM" id="MobiDB-lite"/>
    </source>
</evidence>
<protein>
    <recommendedName>
        <fullName evidence="9">SMC hinge domain-containing protein</fullName>
    </recommendedName>
</protein>
<dbReference type="PANTHER" id="PTHR18937">
    <property type="entry name" value="STRUCTURAL MAINTENANCE OF CHROMOSOMES SMC FAMILY MEMBER"/>
    <property type="match status" value="1"/>
</dbReference>
<keyword evidence="6" id="KW-0131">Cell cycle</keyword>
<dbReference type="GO" id="GO:0005634">
    <property type="term" value="C:nucleus"/>
    <property type="evidence" value="ECO:0007669"/>
    <property type="project" value="UniProtKB-SubCell"/>
</dbReference>
<dbReference type="GO" id="GO:0005524">
    <property type="term" value="F:ATP binding"/>
    <property type="evidence" value="ECO:0007669"/>
    <property type="project" value="InterPro"/>
</dbReference>
<feature type="region of interest" description="Disordered" evidence="8">
    <location>
        <begin position="1"/>
        <end position="48"/>
    </location>
</feature>
<dbReference type="InterPro" id="IPR036277">
    <property type="entry name" value="SMC_hinge_sf"/>
</dbReference>
<dbReference type="InterPro" id="IPR024704">
    <property type="entry name" value="SMC"/>
</dbReference>
<evidence type="ECO:0000256" key="1">
    <source>
        <dbReference type="ARBA" id="ARBA00004123"/>
    </source>
</evidence>
<name>A0A7S2JH31_9EUKA</name>
<gene>
    <name evidence="10" type="ORF">CBRE1094_LOCUS43317</name>
</gene>
<dbReference type="GO" id="GO:0051301">
    <property type="term" value="P:cell division"/>
    <property type="evidence" value="ECO:0007669"/>
    <property type="project" value="UniProtKB-KW"/>
</dbReference>
<sequence>MASISKLEAEEAEDGEHGEKTMSAKQRAKYNELKAQAGTRTAALSEEIGRKKRELRDLEPSLVQHRTSMEEVAGEKRAVETKVAALEERFATGQERVKELQSEVKAMEKQRAEVTRSSTSARSRRTTLEGELMDVQGKIRSSKAEHRESERERKSAEAIENLRRNFSGVHGRITDIAKPSQRKYHAAVTIAMGKNMDAVVVDEEKVAIDCIAYLKEKRCPPETFIPLDSIRTKPVRDAMRQLGGTKKPVIDVVTAPEQFMRAIQFACADAIVCDTLDEARQLAYHSSGTERFKVVTLDGTLINKAGLITGGSSPGEKARANKWDQKEHETLKSRQDAIVRELEEIGPAAAAEERELALRHAYEAKKQELRTATADLDLTKTRLGEHQKDLSSLTSAFTKVSGQVQDVEATVAKGEAELQQLRTKCDDVEDEVFSEFSRSLGLPSIRAYEETHLRKAREREAERLALKQQQSKLQARVQFEKRKDLPAAAAKLRASIEDDEKLIAKKMEKQAKAMEAAEGVKEEATKAEEEAKEAKEAQVSVVAELKTLKKDLRVATDAIAAEKAKLTQIESDLEQQRSQRLRIFQRARLDEVEIPTIAFDAELPSQRGAGSSAASSAAAKKPKRKRSGSTGGGEEAASSSAPISAAELMVSEEFSPSDGLVGTGTLEGGEEGTEEAGGSSAAARAEDGADDRIRINFESIEEDARTAEADRRVVARMDGDLTSQIAEVGKQIDGMAPNMKAITQYEEVQGRLHSIESEFDTTRSAAKSVSARFAAARAKRYQKFMAAFKAISEAIDEVYKHLTKVKGVLQGGTAYLSLEDPDEPYLHGTKYTAMPAGKRFRNMDQLSGGERTVAALALLFAIHRFRPSPFFVMDEIDAALDNVNVTQIAQYIRERSQDGTLQFVVISLKDQFYHMAHKLVGTYRDRRDECSATATLDLERIAMLDAEDDDKEDEA</sequence>
<comment type="subcellular location">
    <subcellularLocation>
        <location evidence="1">Nucleus</location>
    </subcellularLocation>
</comment>
<evidence type="ECO:0000259" key="9">
    <source>
        <dbReference type="SMART" id="SM00968"/>
    </source>
</evidence>
<feature type="coiled-coil region" evidence="7">
    <location>
        <begin position="404"/>
        <end position="431"/>
    </location>
</feature>
<organism evidence="10">
    <name type="scientific">Haptolina brevifila</name>
    <dbReference type="NCBI Taxonomy" id="156173"/>
    <lineage>
        <taxon>Eukaryota</taxon>
        <taxon>Haptista</taxon>
        <taxon>Haptophyta</taxon>
        <taxon>Prymnesiophyceae</taxon>
        <taxon>Prymnesiales</taxon>
        <taxon>Prymnesiaceae</taxon>
        <taxon>Haptolina</taxon>
    </lineage>
</organism>
<dbReference type="SUPFAM" id="SSF52540">
    <property type="entry name" value="P-loop containing nucleoside triphosphate hydrolases"/>
    <property type="match status" value="1"/>
</dbReference>
<evidence type="ECO:0000256" key="4">
    <source>
        <dbReference type="ARBA" id="ARBA00023054"/>
    </source>
</evidence>
<evidence type="ECO:0000256" key="5">
    <source>
        <dbReference type="ARBA" id="ARBA00023242"/>
    </source>
</evidence>
<dbReference type="SMART" id="SM00968">
    <property type="entry name" value="SMC_hinge"/>
    <property type="match status" value="1"/>
</dbReference>
<dbReference type="PANTHER" id="PTHR18937:SF12">
    <property type="entry name" value="STRUCTURAL MAINTENANCE OF CHROMOSOMES PROTEIN"/>
    <property type="match status" value="1"/>
</dbReference>
<dbReference type="AlphaFoldDB" id="A0A7S2JH31"/>
<feature type="domain" description="SMC hinge" evidence="9">
    <location>
        <begin position="167"/>
        <end position="283"/>
    </location>
</feature>
<keyword evidence="3" id="KW-0498">Mitosis</keyword>
<dbReference type="GO" id="GO:0008278">
    <property type="term" value="C:cohesin complex"/>
    <property type="evidence" value="ECO:0007669"/>
    <property type="project" value="TreeGrafter"/>
</dbReference>
<dbReference type="Gene3D" id="3.40.50.300">
    <property type="entry name" value="P-loop containing nucleotide triphosphate hydrolases"/>
    <property type="match status" value="1"/>
</dbReference>
<dbReference type="PIRSF" id="PIRSF005719">
    <property type="entry name" value="SMC"/>
    <property type="match status" value="1"/>
</dbReference>
<evidence type="ECO:0000256" key="2">
    <source>
        <dbReference type="ARBA" id="ARBA00022618"/>
    </source>
</evidence>
<feature type="coiled-coil region" evidence="7">
    <location>
        <begin position="507"/>
        <end position="579"/>
    </location>
</feature>
<accession>A0A7S2JH31</accession>
<dbReference type="GO" id="GO:0003677">
    <property type="term" value="F:DNA binding"/>
    <property type="evidence" value="ECO:0007669"/>
    <property type="project" value="TreeGrafter"/>
</dbReference>
<keyword evidence="5" id="KW-0539">Nucleus</keyword>
<dbReference type="InterPro" id="IPR003395">
    <property type="entry name" value="RecF/RecN/SMC_N"/>
</dbReference>
<feature type="region of interest" description="Disordered" evidence="8">
    <location>
        <begin position="603"/>
        <end position="690"/>
    </location>
</feature>
<reference evidence="10" key="1">
    <citation type="submission" date="2021-01" db="EMBL/GenBank/DDBJ databases">
        <authorList>
            <person name="Corre E."/>
            <person name="Pelletier E."/>
            <person name="Niang G."/>
            <person name="Scheremetjew M."/>
            <person name="Finn R."/>
            <person name="Kale V."/>
            <person name="Holt S."/>
            <person name="Cochrane G."/>
            <person name="Meng A."/>
            <person name="Brown T."/>
            <person name="Cohen L."/>
        </authorList>
    </citation>
    <scope>NUCLEOTIDE SEQUENCE</scope>
    <source>
        <strain evidence="10">UTEX LB 985</strain>
    </source>
</reference>
<dbReference type="GO" id="GO:0016887">
    <property type="term" value="F:ATP hydrolysis activity"/>
    <property type="evidence" value="ECO:0007669"/>
    <property type="project" value="InterPro"/>
</dbReference>
<dbReference type="Pfam" id="PF02463">
    <property type="entry name" value="SMC_N"/>
    <property type="match status" value="1"/>
</dbReference>
<dbReference type="Gene3D" id="3.30.70.1620">
    <property type="match status" value="1"/>
</dbReference>
<proteinExistence type="predicted"/>
<dbReference type="EMBL" id="HBGU01079405">
    <property type="protein sequence ID" value="CAD9546230.1"/>
    <property type="molecule type" value="Transcribed_RNA"/>
</dbReference>
<dbReference type="Pfam" id="PF06470">
    <property type="entry name" value="SMC_hinge"/>
    <property type="match status" value="1"/>
</dbReference>
<evidence type="ECO:0000256" key="7">
    <source>
        <dbReference type="SAM" id="Coils"/>
    </source>
</evidence>
<dbReference type="GO" id="GO:0007062">
    <property type="term" value="P:sister chromatid cohesion"/>
    <property type="evidence" value="ECO:0007669"/>
    <property type="project" value="TreeGrafter"/>
</dbReference>
<feature type="compositionally biased region" description="Low complexity" evidence="8">
    <location>
        <begin position="607"/>
        <end position="619"/>
    </location>
</feature>
<feature type="coiled-coil region" evidence="7">
    <location>
        <begin position="69"/>
        <end position="159"/>
    </location>
</feature>